<reference evidence="3" key="1">
    <citation type="submission" date="2019-10" db="EMBL/GenBank/DDBJ databases">
        <title>Draft genome sequece of Microseira wollei NIES-4236.</title>
        <authorList>
            <person name="Yamaguchi H."/>
            <person name="Suzuki S."/>
            <person name="Kawachi M."/>
        </authorList>
    </citation>
    <scope>NUCLEOTIDE SEQUENCE</scope>
    <source>
        <strain evidence="3">NIES-4236</strain>
    </source>
</reference>
<keyword evidence="4" id="KW-1185">Reference proteome</keyword>
<evidence type="ECO:0000313" key="3">
    <source>
        <dbReference type="EMBL" id="GET38558.1"/>
    </source>
</evidence>
<gene>
    <name evidence="3" type="ORF">MiSe_33160</name>
</gene>
<feature type="region of interest" description="Disordered" evidence="1">
    <location>
        <begin position="84"/>
        <end position="122"/>
    </location>
</feature>
<evidence type="ECO:0000256" key="2">
    <source>
        <dbReference type="SAM" id="Phobius"/>
    </source>
</evidence>
<name>A0AAV3X842_9CYAN</name>
<dbReference type="EMBL" id="BLAY01000047">
    <property type="protein sequence ID" value="GET38558.1"/>
    <property type="molecule type" value="Genomic_DNA"/>
</dbReference>
<feature type="transmembrane region" description="Helical" evidence="2">
    <location>
        <begin position="20"/>
        <end position="41"/>
    </location>
</feature>
<comment type="caution">
    <text evidence="3">The sequence shown here is derived from an EMBL/GenBank/DDBJ whole genome shotgun (WGS) entry which is preliminary data.</text>
</comment>
<keyword evidence="2" id="KW-0472">Membrane</keyword>
<protein>
    <submittedName>
        <fullName evidence="3">Uncharacterized protein</fullName>
    </submittedName>
</protein>
<dbReference type="RefSeq" id="WP_226582349.1">
    <property type="nucleotide sequence ID" value="NZ_BLAY01000047.1"/>
</dbReference>
<accession>A0AAV3X842</accession>
<evidence type="ECO:0000313" key="4">
    <source>
        <dbReference type="Proteomes" id="UP001050975"/>
    </source>
</evidence>
<keyword evidence="2" id="KW-1133">Transmembrane helix</keyword>
<dbReference type="AlphaFoldDB" id="A0AAV3X842"/>
<feature type="compositionally biased region" description="Pro residues" evidence="1">
    <location>
        <begin position="96"/>
        <end position="107"/>
    </location>
</feature>
<organism evidence="3 4">
    <name type="scientific">Microseira wollei NIES-4236</name>
    <dbReference type="NCBI Taxonomy" id="2530354"/>
    <lineage>
        <taxon>Bacteria</taxon>
        <taxon>Bacillati</taxon>
        <taxon>Cyanobacteriota</taxon>
        <taxon>Cyanophyceae</taxon>
        <taxon>Oscillatoriophycideae</taxon>
        <taxon>Aerosakkonematales</taxon>
        <taxon>Aerosakkonemataceae</taxon>
        <taxon>Microseira</taxon>
    </lineage>
</organism>
<evidence type="ECO:0000256" key="1">
    <source>
        <dbReference type="SAM" id="MobiDB-lite"/>
    </source>
</evidence>
<keyword evidence="2" id="KW-0812">Transmembrane</keyword>
<proteinExistence type="predicted"/>
<dbReference type="Proteomes" id="UP001050975">
    <property type="component" value="Unassembled WGS sequence"/>
</dbReference>
<sequence length="416" mass="46967">MRPLTVNFSGARHNHRYRKLLVPCLLGRPWGLIWFVSIWIMGGAKLQAAPEEFASVAPRELTSMPHDGVEATTVSLNKQLIAAPENLQPNRDTPVPSQPAPVKPPEVAPANEKPPEPGEASQLKLEGLQVDFRDDRDNYDQHNQFIEPTFRIRLPNGQAIRFKSGYNTFEQRGFDTVTNIPLQAVWEGKVGPVTLQAGGGVDVFNRLPTALNLNFKAEASIFTNMTPDGRLSSGLSLSGILEQGPYKFNAQTLENQITAWRFGPNLYWQIDPNTSFFTLYRRGQYNDGNHEDQTFSRLERKFGQFFVAANLFTWSYEEDRSPKSGYFSPQDFLVYNGEVGWEGDITKFLRCRVFGNFGQQRLDGTFDNAYSYQGRCTAKISPNVEADFGYGASNVRNRAGDDYNNRSFTGQLRMNF</sequence>